<dbReference type="OrthoDB" id="308464at2759"/>
<comment type="similarity">
    <text evidence="2">Belongs to the ZPR1 family.</text>
</comment>
<feature type="compositionally biased region" description="Acidic residues" evidence="8">
    <location>
        <begin position="17"/>
        <end position="26"/>
    </location>
</feature>
<evidence type="ECO:0000313" key="11">
    <source>
        <dbReference type="Proteomes" id="UP000241769"/>
    </source>
</evidence>
<dbReference type="STRING" id="1890364.A0A2P6N3Z3"/>
<keyword evidence="4" id="KW-0677">Repeat</keyword>
<dbReference type="FunFam" id="2.60.120.1040:FF:000003">
    <property type="entry name" value="Zinc finger protein zpr1"/>
    <property type="match status" value="1"/>
</dbReference>
<dbReference type="GO" id="GO:0005634">
    <property type="term" value="C:nucleus"/>
    <property type="evidence" value="ECO:0007669"/>
    <property type="project" value="UniProtKB-SubCell"/>
</dbReference>
<dbReference type="EMBL" id="MDYQ01000212">
    <property type="protein sequence ID" value="PRP78652.1"/>
    <property type="molecule type" value="Genomic_DNA"/>
</dbReference>
<evidence type="ECO:0000256" key="4">
    <source>
        <dbReference type="ARBA" id="ARBA00022737"/>
    </source>
</evidence>
<evidence type="ECO:0000256" key="1">
    <source>
        <dbReference type="ARBA" id="ARBA00004123"/>
    </source>
</evidence>
<accession>A0A2P6N3Z3</accession>
<evidence type="ECO:0000256" key="6">
    <source>
        <dbReference type="ARBA" id="ARBA00022833"/>
    </source>
</evidence>
<keyword evidence="6" id="KW-0862">Zinc</keyword>
<feature type="domain" description="Zinc finger ZPR1-type" evidence="9">
    <location>
        <begin position="279"/>
        <end position="439"/>
    </location>
</feature>
<dbReference type="InParanoid" id="A0A2P6N3Z3"/>
<comment type="subcellular location">
    <subcellularLocation>
        <location evidence="1">Nucleus</location>
    </subcellularLocation>
</comment>
<feature type="region of interest" description="Disordered" evidence="8">
    <location>
        <begin position="444"/>
        <end position="479"/>
    </location>
</feature>
<evidence type="ECO:0000256" key="5">
    <source>
        <dbReference type="ARBA" id="ARBA00022771"/>
    </source>
</evidence>
<evidence type="ECO:0000313" key="10">
    <source>
        <dbReference type="EMBL" id="PRP78652.1"/>
    </source>
</evidence>
<evidence type="ECO:0000259" key="9">
    <source>
        <dbReference type="SMART" id="SM00709"/>
    </source>
</evidence>
<evidence type="ECO:0000256" key="3">
    <source>
        <dbReference type="ARBA" id="ARBA00022723"/>
    </source>
</evidence>
<keyword evidence="3" id="KW-0479">Metal-binding</keyword>
<sequence>MTEQVAEQLDNLKVEETNEETNEVTNEDTANGEERKGMFADISADNNFTELESLCMNCYENGVTRLLLTRIPHFKDIIIMAFSCPHCHFRSNEVQSGGMISEKGEKLELHVTEKSDVNRQIVKSESATIRIPELDFEIPATTQRGSLKTIEGFLMQTVDALRDSQKDRALVDPEVAIQVGQFIEKLEAIATGETLPFTIILDDPAGNSFIENPHAPQPDPKVKVTRYSRTVEQDTQLGLTSNETPESQALKDFSAKKDNKYELDFDKFNHKEQVMIFNGNCSQCNAPSETRMFAIEIPYFKEVIIMASSCEYCGYKSSECKAGGAISKRGKRLTLRVESVEDLNRDILKSETATVYVPEKDLHITRGTLGGRFTTVEGLLAGIKDDLSRTSGFISGDSGDEEIKKRFEKFLSDMEDLIEGREPFTLILEDPVANSYILSLYAPDPDPQLSEEEYDRTWDEDEELGLNDINTENYREGEE</sequence>
<dbReference type="InterPro" id="IPR056180">
    <property type="entry name" value="ZPR1_jr_dom"/>
</dbReference>
<dbReference type="Gene3D" id="2.60.120.1040">
    <property type="entry name" value="ZPR1, A/B domain"/>
    <property type="match status" value="2"/>
</dbReference>
<evidence type="ECO:0000256" key="7">
    <source>
        <dbReference type="ARBA" id="ARBA00023242"/>
    </source>
</evidence>
<dbReference type="FunCoup" id="A0A2P6N3Z3">
    <property type="interactions" value="995"/>
</dbReference>
<organism evidence="10 11">
    <name type="scientific">Planoprotostelium fungivorum</name>
    <dbReference type="NCBI Taxonomy" id="1890364"/>
    <lineage>
        <taxon>Eukaryota</taxon>
        <taxon>Amoebozoa</taxon>
        <taxon>Evosea</taxon>
        <taxon>Variosea</taxon>
        <taxon>Cavosteliida</taxon>
        <taxon>Cavosteliaceae</taxon>
        <taxon>Planoprotostelium</taxon>
    </lineage>
</organism>
<dbReference type="PANTHER" id="PTHR10876">
    <property type="entry name" value="ZINC FINGER PROTEIN ZPR1"/>
    <property type="match status" value="1"/>
</dbReference>
<reference evidence="10 11" key="1">
    <citation type="journal article" date="2018" name="Genome Biol. Evol.">
        <title>Multiple Roots of Fruiting Body Formation in Amoebozoa.</title>
        <authorList>
            <person name="Hillmann F."/>
            <person name="Forbes G."/>
            <person name="Novohradska S."/>
            <person name="Ferling I."/>
            <person name="Riege K."/>
            <person name="Groth M."/>
            <person name="Westermann M."/>
            <person name="Marz M."/>
            <person name="Spaller T."/>
            <person name="Winckler T."/>
            <person name="Schaap P."/>
            <person name="Glockner G."/>
        </authorList>
    </citation>
    <scope>NUCLEOTIDE SEQUENCE [LARGE SCALE GENOMIC DNA]</scope>
    <source>
        <strain evidence="10 11">Jena</strain>
    </source>
</reference>
<dbReference type="Proteomes" id="UP000241769">
    <property type="component" value="Unassembled WGS sequence"/>
</dbReference>
<dbReference type="AlphaFoldDB" id="A0A2P6N3Z3"/>
<dbReference type="PANTHER" id="PTHR10876:SF0">
    <property type="entry name" value="ZINC FINGER PROTEIN ZPR1"/>
    <property type="match status" value="1"/>
</dbReference>
<keyword evidence="5" id="KW-0863">Zinc-finger</keyword>
<dbReference type="SMART" id="SM00709">
    <property type="entry name" value="Zpr1"/>
    <property type="match status" value="2"/>
</dbReference>
<protein>
    <submittedName>
        <fullName evidence="10">ZPR1-type zinc finger-containing protein</fullName>
    </submittedName>
</protein>
<keyword evidence="7" id="KW-0539">Nucleus</keyword>
<dbReference type="Pfam" id="PF22794">
    <property type="entry name" value="jr-ZPR1"/>
    <property type="match status" value="2"/>
</dbReference>
<dbReference type="GO" id="GO:0008270">
    <property type="term" value="F:zinc ion binding"/>
    <property type="evidence" value="ECO:0007669"/>
    <property type="project" value="UniProtKB-KW"/>
</dbReference>
<dbReference type="FunFam" id="2.20.25.420:FF:000002">
    <property type="entry name" value="Zinc finger protein ZPR1"/>
    <property type="match status" value="1"/>
</dbReference>
<feature type="region of interest" description="Disordered" evidence="8">
    <location>
        <begin position="1"/>
        <end position="33"/>
    </location>
</feature>
<dbReference type="Gene3D" id="2.20.25.420">
    <property type="entry name" value="ZPR1, zinc finger domain"/>
    <property type="match status" value="2"/>
</dbReference>
<name>A0A2P6N3Z3_9EUKA</name>
<evidence type="ECO:0000256" key="8">
    <source>
        <dbReference type="SAM" id="MobiDB-lite"/>
    </source>
</evidence>
<dbReference type="FunFam" id="2.20.25.420:FF:000001">
    <property type="entry name" value="Zinc finger protein ZPR1"/>
    <property type="match status" value="1"/>
</dbReference>
<proteinExistence type="inferred from homology"/>
<dbReference type="Pfam" id="PF03367">
    <property type="entry name" value="Zn_ribbon_ZPR1"/>
    <property type="match status" value="2"/>
</dbReference>
<dbReference type="InterPro" id="IPR042452">
    <property type="entry name" value="ZPR1_Znf1/2"/>
</dbReference>
<dbReference type="NCBIfam" id="TIGR00310">
    <property type="entry name" value="ZPR1_znf"/>
    <property type="match status" value="2"/>
</dbReference>
<keyword evidence="11" id="KW-1185">Reference proteome</keyword>
<feature type="domain" description="Zinc finger ZPR1-type" evidence="9">
    <location>
        <begin position="53"/>
        <end position="212"/>
    </location>
</feature>
<dbReference type="InterPro" id="IPR040141">
    <property type="entry name" value="ZPR1"/>
</dbReference>
<comment type="caution">
    <text evidence="10">The sequence shown here is derived from an EMBL/GenBank/DDBJ whole genome shotgun (WGS) entry which is preliminary data.</text>
</comment>
<gene>
    <name evidence="10" type="ORF">PROFUN_13485</name>
</gene>
<evidence type="ECO:0000256" key="2">
    <source>
        <dbReference type="ARBA" id="ARBA00008354"/>
    </source>
</evidence>
<dbReference type="FunFam" id="2.60.120.1040:FF:000001">
    <property type="entry name" value="Zinc finger protein ZPR1"/>
    <property type="match status" value="1"/>
</dbReference>
<feature type="compositionally biased region" description="Acidic residues" evidence="8">
    <location>
        <begin position="449"/>
        <end position="465"/>
    </location>
</feature>
<dbReference type="InterPro" id="IPR004457">
    <property type="entry name" value="Znf_ZPR1"/>
</dbReference>
<dbReference type="InterPro" id="IPR042451">
    <property type="entry name" value="ZPR1_A/B_dom"/>
</dbReference>